<dbReference type="AlphaFoldDB" id="A0A167N2C5"/>
<dbReference type="Proteomes" id="UP000077315">
    <property type="component" value="Unassembled WGS sequence"/>
</dbReference>
<evidence type="ECO:0000313" key="3">
    <source>
        <dbReference type="Proteomes" id="UP000077315"/>
    </source>
</evidence>
<protein>
    <submittedName>
        <fullName evidence="2">Uncharacterized protein</fullName>
    </submittedName>
</protein>
<dbReference type="VEuPathDB" id="FungiDB:PHYBLDRAFT_61157"/>
<accession>A0A167N2C5</accession>
<sequence>MQTSALRSTKLPREPVSRDIHTLLMLEFSSVSPQLSSGSLKVKAHKTLNSPKMKTFLPEYPYYFPCLLDFLHIKRNGQNRKYDVYYGTSLPSKTRSSQCNSQENNSSQ</sequence>
<proteinExistence type="predicted"/>
<dbReference type="InParanoid" id="A0A167N2C5"/>
<dbReference type="EMBL" id="KV440978">
    <property type="protein sequence ID" value="OAD74794.1"/>
    <property type="molecule type" value="Genomic_DNA"/>
</dbReference>
<feature type="region of interest" description="Disordered" evidence="1">
    <location>
        <begin position="89"/>
        <end position="108"/>
    </location>
</feature>
<keyword evidence="3" id="KW-1185">Reference proteome</keyword>
<name>A0A167N2C5_PHYB8</name>
<gene>
    <name evidence="2" type="ORF">PHYBLDRAFT_61157</name>
</gene>
<organism evidence="2 3">
    <name type="scientific">Phycomyces blakesleeanus (strain ATCC 8743b / DSM 1359 / FGSC 10004 / NBRC 33097 / NRRL 1555)</name>
    <dbReference type="NCBI Taxonomy" id="763407"/>
    <lineage>
        <taxon>Eukaryota</taxon>
        <taxon>Fungi</taxon>
        <taxon>Fungi incertae sedis</taxon>
        <taxon>Mucoromycota</taxon>
        <taxon>Mucoromycotina</taxon>
        <taxon>Mucoromycetes</taxon>
        <taxon>Mucorales</taxon>
        <taxon>Phycomycetaceae</taxon>
        <taxon>Phycomyces</taxon>
    </lineage>
</organism>
<feature type="compositionally biased region" description="Low complexity" evidence="1">
    <location>
        <begin position="96"/>
        <end position="108"/>
    </location>
</feature>
<evidence type="ECO:0000313" key="2">
    <source>
        <dbReference type="EMBL" id="OAD74794.1"/>
    </source>
</evidence>
<dbReference type="GeneID" id="29001667"/>
<dbReference type="RefSeq" id="XP_018292834.1">
    <property type="nucleotide sequence ID" value="XM_018440761.1"/>
</dbReference>
<reference evidence="3" key="1">
    <citation type="submission" date="2015-06" db="EMBL/GenBank/DDBJ databases">
        <title>Expansion of signal transduction pathways in fungi by whole-genome duplication.</title>
        <authorList>
            <consortium name="DOE Joint Genome Institute"/>
            <person name="Corrochano L.M."/>
            <person name="Kuo A."/>
            <person name="Marcet-Houben M."/>
            <person name="Polaino S."/>
            <person name="Salamov A."/>
            <person name="Villalobos J.M."/>
            <person name="Alvarez M.I."/>
            <person name="Avalos J."/>
            <person name="Benito E.P."/>
            <person name="Benoit I."/>
            <person name="Burger G."/>
            <person name="Camino L.P."/>
            <person name="Canovas D."/>
            <person name="Cerda-Olmedo E."/>
            <person name="Cheng J.-F."/>
            <person name="Dominguez A."/>
            <person name="Elias M."/>
            <person name="Eslava A.P."/>
            <person name="Glaser F."/>
            <person name="Grimwood J."/>
            <person name="Gutierrez G."/>
            <person name="Heitman J."/>
            <person name="Henrissat B."/>
            <person name="Iturriaga E.A."/>
            <person name="Lang B.F."/>
            <person name="Lavin J.L."/>
            <person name="Lee S."/>
            <person name="Li W."/>
            <person name="Lindquist E."/>
            <person name="Lopez-Garcia S."/>
            <person name="Luque E.M."/>
            <person name="Marcos A.T."/>
            <person name="Martin J."/>
            <person name="McCluskey K."/>
            <person name="Medina H.R."/>
            <person name="Miralles-Duran A."/>
            <person name="Miyazaki A."/>
            <person name="Munoz-Torres E."/>
            <person name="Oguiza J.A."/>
            <person name="Ohm R."/>
            <person name="Olmedo M."/>
            <person name="Orejas M."/>
            <person name="Ortiz-Castellanos L."/>
            <person name="Pisabarro A.G."/>
            <person name="Rodriguez-Romero J."/>
            <person name="Ruiz-Herrera J."/>
            <person name="Ruiz-Vazquez R."/>
            <person name="Sanz C."/>
            <person name="Schackwitz W."/>
            <person name="Schmutz J."/>
            <person name="Shahriari M."/>
            <person name="Shelest E."/>
            <person name="Silva-Franco F."/>
            <person name="Soanes D."/>
            <person name="Syed K."/>
            <person name="Tagua V.G."/>
            <person name="Talbot N.J."/>
            <person name="Thon M."/>
            <person name="De vries R.P."/>
            <person name="Wiebenga A."/>
            <person name="Yadav J.S."/>
            <person name="Braun E.L."/>
            <person name="Baker S."/>
            <person name="Garre V."/>
            <person name="Horwitz B."/>
            <person name="Torres-Martinez S."/>
            <person name="Idnurm A."/>
            <person name="Herrera-Estrella A."/>
            <person name="Gabaldon T."/>
            <person name="Grigoriev I.V."/>
        </authorList>
    </citation>
    <scope>NUCLEOTIDE SEQUENCE [LARGE SCALE GENOMIC DNA]</scope>
    <source>
        <strain evidence="3">NRRL 1555(-)</strain>
    </source>
</reference>
<evidence type="ECO:0000256" key="1">
    <source>
        <dbReference type="SAM" id="MobiDB-lite"/>
    </source>
</evidence>